<dbReference type="PROSITE" id="PS51194">
    <property type="entry name" value="HELICASE_CTER"/>
    <property type="match status" value="1"/>
</dbReference>
<gene>
    <name evidence="5" type="ORF">ICEKp6_0032</name>
</gene>
<dbReference type="Gene3D" id="3.40.50.300">
    <property type="entry name" value="P-loop containing nucleotide triphosphate hydrolases"/>
    <property type="match status" value="2"/>
</dbReference>
<keyword evidence="5" id="KW-0347">Helicase</keyword>
<evidence type="ECO:0000256" key="1">
    <source>
        <dbReference type="ARBA" id="ARBA00022741"/>
    </source>
</evidence>
<dbReference type="SMART" id="SM00490">
    <property type="entry name" value="HELICc"/>
    <property type="match status" value="1"/>
</dbReference>
<dbReference type="GO" id="GO:0043138">
    <property type="term" value="F:3'-5' DNA helicase activity"/>
    <property type="evidence" value="ECO:0007669"/>
    <property type="project" value="TreeGrafter"/>
</dbReference>
<proteinExistence type="predicted"/>
<evidence type="ECO:0000256" key="2">
    <source>
        <dbReference type="ARBA" id="ARBA00022840"/>
    </source>
</evidence>
<keyword evidence="5" id="KW-0378">Hydrolase</keyword>
<name>A0A2L1KRQ2_KLEPN</name>
<evidence type="ECO:0000313" key="5">
    <source>
        <dbReference type="EMBL" id="AVE25171.1"/>
    </source>
</evidence>
<evidence type="ECO:0000259" key="3">
    <source>
        <dbReference type="PROSITE" id="PS51192"/>
    </source>
</evidence>
<dbReference type="SUPFAM" id="SSF52540">
    <property type="entry name" value="P-loop containing nucleoside triphosphate hydrolases"/>
    <property type="match status" value="2"/>
</dbReference>
<dbReference type="EMBL" id="KY454631">
    <property type="protein sequence ID" value="AVE25171.1"/>
    <property type="molecule type" value="Genomic_DNA"/>
</dbReference>
<evidence type="ECO:0000259" key="4">
    <source>
        <dbReference type="PROSITE" id="PS51194"/>
    </source>
</evidence>
<dbReference type="Pfam" id="PF00270">
    <property type="entry name" value="DEAD"/>
    <property type="match status" value="1"/>
</dbReference>
<keyword evidence="2" id="KW-0067">ATP-binding</keyword>
<dbReference type="SMART" id="SM00487">
    <property type="entry name" value="DEXDc"/>
    <property type="match status" value="1"/>
</dbReference>
<organism evidence="5">
    <name type="scientific">Klebsiella pneumoniae</name>
    <dbReference type="NCBI Taxonomy" id="573"/>
    <lineage>
        <taxon>Bacteria</taxon>
        <taxon>Pseudomonadati</taxon>
        <taxon>Pseudomonadota</taxon>
        <taxon>Gammaproteobacteria</taxon>
        <taxon>Enterobacterales</taxon>
        <taxon>Enterobacteriaceae</taxon>
        <taxon>Klebsiella/Raoultella group</taxon>
        <taxon>Klebsiella</taxon>
        <taxon>Klebsiella pneumoniae complex</taxon>
    </lineage>
</organism>
<dbReference type="RefSeq" id="WP_063848797.1">
    <property type="nucleotide sequence ID" value="NZ_BILD01000003.1"/>
</dbReference>
<dbReference type="InterPro" id="IPR011545">
    <property type="entry name" value="DEAD/DEAH_box_helicase_dom"/>
</dbReference>
<dbReference type="GO" id="GO:0003676">
    <property type="term" value="F:nucleic acid binding"/>
    <property type="evidence" value="ECO:0007669"/>
    <property type="project" value="InterPro"/>
</dbReference>
<accession>A0A2L1KRQ2</accession>
<dbReference type="GO" id="GO:0005524">
    <property type="term" value="F:ATP binding"/>
    <property type="evidence" value="ECO:0007669"/>
    <property type="project" value="UniProtKB-KW"/>
</dbReference>
<dbReference type="PANTHER" id="PTHR47957:SF3">
    <property type="entry name" value="ATP-DEPENDENT HELICASE HRQ1"/>
    <property type="match status" value="1"/>
</dbReference>
<dbReference type="InterPro" id="IPR001650">
    <property type="entry name" value="Helicase_C-like"/>
</dbReference>
<keyword evidence="1" id="KW-0547">Nucleotide-binding</keyword>
<sequence>MNNPLESFESIRDFYITYLETAFRIGSPDIQAYRRSLLEQQGTLCADLFLEPMPRYQDYGLTISDLRNVAEGEEWLPGFTEQQRDAFIDLCLGGLLPRDKSDSTKGRFKLYTHQLDMLKRGVQPAMPGIVTSGTGSGKTESFLLPVLAQIVKEASGWPKSPSLKCWQPWWHNGVNTQPTFMREAEASARPKAVRALILYPMNALVEDQMVRMRRALDSREAHEAMDLHLGGNRIFFGRYTGATKVTGWLNHPRPGSEEKEKKEKKRVAGKITELREYLQSVEDTHREAVRQGIRDHDDNLQFNFPGVSGGEMLSRWEMQKSPPDILITNTSMLSTMLVREIDDPIFDQTREWIEHDPDAYFYLVLDELHLQRGTAGTEVSYLLKHLINRLGLDQEQHRHKLRILASSASLPVDGPEGKKSVEYLWGMFGQRGLPVSAAAKDWADCVVNGAMVAPAQDNTLHFHGDLNHFCNTVKQLQGSSLPSLQHWSNVARSMGGYHDEQCIEKLAQWVVVQAACMLEKGCYTCEKSLRATSINTLAARIFPSHSTGREGIRALIWLRAATDSWPEWFSHPFPDDIPLPRFRAHAFLRALEGLYAAPLPSPSSASTEEREQHFFADLTVESGLRYGERHYDNKKSRRVELLYCECCATLFFGGKPSSFSATDSRVELLPNDPDIDQLPEHAKSVMVERRSAEEYALFMPSVDRFWPRGEGTPADEDSFGKWIKAGYDPFTAAIQHTLSPIRSIEQTHIAGWFYYVPSGDFSSRKRGQSSSQSPGSALPFQCPACGTSYKYGKGKLSPIRSFRVGFAKTTQLLASTLMAELQRSGDRERLVTFSDSRQDAANAALDLESGHHDDVRREIVVRSLKELSASQCSHKQVTIQLEQLNKRRKELISKEIKEGQLSADEDKELGQLFGEKQRLSDLLLLPQADSVSLSSILEPEAPIAGNVLNPLLATLVEAGIHPTDRTGISPVPEPSKQKHDEETITFAWQQLFEKNKQTKWCWKKHPSYEDNLDVARKEISRDLKQLVGESVFSKTYFALEEAGWGYPCLPLANSCTREQLAVYDAMLRVLADAYRVAPSQYTTTETRWHVADDVKPKNRLRRFSDELCNHSRAKTLLLIGDFLVHLKRSGHQGGIIDIGKVHFRLVEATAPFWRCSHCGRVHLHKGAKLCTRCYAPLPETSSGNAGELQTQNYLGKRISYASRISRMRSEELTGMTGNPAARLRRFKSILIADDDDILPKGLEDFEPHPELDRAAREVDVLSVTTTMEVGVDIGDLRAVFQANMPPQRFNYQQRVGRAGRRGQAFAFVLTACRSKSHDLFYFRNPEKITGDLPPPPFLTTKLEMICQRLVRKIWLVAAFKWLREHVVDSGQSWPVDGDKHKPDNHGEFFQVHWLKENQANWLPRIRNALKETINARDEFAQACMQQDEIFYRTIIHPLTPECLIQDIKSVLDDDAMAGKGLAEALAEQGKFPMYGMPTRTRLLLTRPVSTDEHDVQFASMDRDLDIAIQEFAPGKYLVQDKRRYFTAGYAGMLKQSYKNPAEFFTEADEPGECRAMTVCPVCKVWVLVGSMTAVCSACGGVMDGAEQYSCYVPNGFITTLEDKSAKEDFDQTLTVASRVSIAEAYSIENAVSVPDSNVAIQLKSQTCLNRLNRGVYADKKWSGFNAIQGNLRVPFRKAGVYQPLWANHVWIDSNLLEADLSLKNRFTPMQESRKSFYLSAPKVTDLLALMLVDTPADLQLQYLQGALTPAFRAAALSASFIIVNYASKELLDTDPEEIEILEPRVQILKNGISAPILQMADRLVNGSGLCERLQQIGSSGSPIVLEVMNEIINDEGSYPLKEFLEPQHRDVCFQACYYCLHRYGNQAYHGLLDWRLGLDVIQLLLDKTYDAGLRGDFSSPGIIDWTVNAKRLAEEASSLFKGSEVKIVGNIPLIGISPQRWAAVLHPFWSYDGVFKANPELEVLSLEEDIVFTNTFELSRRMGTVMAKLCTTPRSSEK</sequence>
<protein>
    <submittedName>
        <fullName evidence="5">Helicase</fullName>
    </submittedName>
</protein>
<dbReference type="InterPro" id="IPR014001">
    <property type="entry name" value="Helicase_ATP-bd"/>
</dbReference>
<feature type="domain" description="Helicase ATP-binding" evidence="3">
    <location>
        <begin position="119"/>
        <end position="428"/>
    </location>
</feature>
<dbReference type="GO" id="GO:0036297">
    <property type="term" value="P:interstrand cross-link repair"/>
    <property type="evidence" value="ECO:0007669"/>
    <property type="project" value="TreeGrafter"/>
</dbReference>
<reference evidence="5" key="1">
    <citation type="submission" date="2016-12" db="EMBL/GenBank/DDBJ databases">
        <title>Frequent emergence of pathogenic lineages of Klebsiella pneumoniae via mobilisation of yersiniabactin and colibactin.</title>
        <authorList>
            <person name="Lam M.M.C."/>
            <person name="Wick R.R."/>
            <person name="Wyres K.L."/>
            <person name="Gorrie C."/>
            <person name="Judd L."/>
            <person name="Jenney A."/>
            <person name="Holt K.E."/>
        </authorList>
    </citation>
    <scope>NUCLEOTIDE SEQUENCE</scope>
    <source>
        <strain evidence="5">16703552</strain>
    </source>
</reference>
<dbReference type="GO" id="GO:0006289">
    <property type="term" value="P:nucleotide-excision repair"/>
    <property type="evidence" value="ECO:0007669"/>
    <property type="project" value="TreeGrafter"/>
</dbReference>
<dbReference type="PANTHER" id="PTHR47957">
    <property type="entry name" value="ATP-DEPENDENT HELICASE HRQ1"/>
    <property type="match status" value="1"/>
</dbReference>
<dbReference type="InterPro" id="IPR027417">
    <property type="entry name" value="P-loop_NTPase"/>
</dbReference>
<feature type="domain" description="Helicase C-terminal" evidence="4">
    <location>
        <begin position="1189"/>
        <end position="1343"/>
    </location>
</feature>
<dbReference type="Pfam" id="PF00271">
    <property type="entry name" value="Helicase_C"/>
    <property type="match status" value="1"/>
</dbReference>
<dbReference type="PROSITE" id="PS51192">
    <property type="entry name" value="HELICASE_ATP_BIND_1"/>
    <property type="match status" value="1"/>
</dbReference>